<accession>A0A6G5R6M7</accession>
<feature type="transmembrane region" description="Helical" evidence="12">
    <location>
        <begin position="130"/>
        <end position="151"/>
    </location>
</feature>
<dbReference type="InterPro" id="IPR036640">
    <property type="entry name" value="ABC1_TM_sf"/>
</dbReference>
<dbReference type="RefSeq" id="WP_175430391.1">
    <property type="nucleotide sequence ID" value="NZ_CP021978.1"/>
</dbReference>
<dbReference type="Pfam" id="PF00005">
    <property type="entry name" value="ABC_tran"/>
    <property type="match status" value="1"/>
</dbReference>
<keyword evidence="7 12" id="KW-0472">Membrane</keyword>
<evidence type="ECO:0000256" key="5">
    <source>
        <dbReference type="ARBA" id="ARBA00022840"/>
    </source>
</evidence>
<dbReference type="EMBL" id="CP021978">
    <property type="protein sequence ID" value="QCD53695.1"/>
    <property type="molecule type" value="Genomic_DNA"/>
</dbReference>
<evidence type="ECO:0000256" key="6">
    <source>
        <dbReference type="ARBA" id="ARBA00022989"/>
    </source>
</evidence>
<feature type="region of interest" description="Disordered" evidence="11">
    <location>
        <begin position="100"/>
        <end position="125"/>
    </location>
</feature>
<dbReference type="GO" id="GO:0005524">
    <property type="term" value="F:ATP binding"/>
    <property type="evidence" value="ECO:0007669"/>
    <property type="project" value="UniProtKB-KW"/>
</dbReference>
<dbReference type="InterPro" id="IPR003593">
    <property type="entry name" value="AAA+_ATPase"/>
</dbReference>
<dbReference type="AlphaFoldDB" id="A0A6G5R6M7"/>
<dbReference type="SUPFAM" id="SSF52540">
    <property type="entry name" value="P-loop containing nucleoside triphosphate hydrolases"/>
    <property type="match status" value="1"/>
</dbReference>
<evidence type="ECO:0000256" key="8">
    <source>
        <dbReference type="ARBA" id="ARBA00055053"/>
    </source>
</evidence>
<dbReference type="Proteomes" id="UP000495940">
    <property type="component" value="Chromosome"/>
</dbReference>
<evidence type="ECO:0000256" key="1">
    <source>
        <dbReference type="ARBA" id="ARBA00004651"/>
    </source>
</evidence>
<evidence type="ECO:0000256" key="4">
    <source>
        <dbReference type="ARBA" id="ARBA00022741"/>
    </source>
</evidence>
<dbReference type="GO" id="GO:0005886">
    <property type="term" value="C:plasma membrane"/>
    <property type="evidence" value="ECO:0007669"/>
    <property type="project" value="UniProtKB-SubCell"/>
</dbReference>
<comment type="subcellular location">
    <subcellularLocation>
        <location evidence="1">Cell membrane</location>
        <topology evidence="1">Multi-pass membrane protein</topology>
    </subcellularLocation>
</comment>
<dbReference type="PANTHER" id="PTHR43394">
    <property type="entry name" value="ATP-DEPENDENT PERMEASE MDL1, MITOCHONDRIAL"/>
    <property type="match status" value="1"/>
</dbReference>
<evidence type="ECO:0000313" key="16">
    <source>
        <dbReference type="Proteomes" id="UP000495940"/>
    </source>
</evidence>
<feature type="transmembrane region" description="Helical" evidence="12">
    <location>
        <begin position="207"/>
        <end position="235"/>
    </location>
</feature>
<dbReference type="PANTHER" id="PTHR43394:SF7">
    <property type="entry name" value="ABC TRANSPORTER B FAMILY MEMBER 28"/>
    <property type="match status" value="1"/>
</dbReference>
<dbReference type="SUPFAM" id="SSF90123">
    <property type="entry name" value="ABC transporter transmembrane region"/>
    <property type="match status" value="1"/>
</dbReference>
<protein>
    <recommendedName>
        <fullName evidence="10">Fatty acid ABC transporter ATP-binding/permease protein</fullName>
    </recommendedName>
</protein>
<feature type="transmembrane region" description="Helical" evidence="12">
    <location>
        <begin position="344"/>
        <end position="374"/>
    </location>
</feature>
<comment type="similarity">
    <text evidence="9">Belongs to the ABC transporter superfamily. Lipid exporter (TC 3.A.1.106) family.</text>
</comment>
<dbReference type="InterPro" id="IPR011527">
    <property type="entry name" value="ABC1_TM_dom"/>
</dbReference>
<sequence length="778" mass="83530">MALPESPPVDRPTTRRAPLRARMRPRSIVPGRQRWEIDLLRGRPAAARLTETTLLEAPGIEEVHASPVTGRVLLRHDRTVSPRAATRLLRQAVSRTLAALLTTTPRKDRPETPPSAAVPRQDAESTGRRLPSILLAGGAVAAAVVGGPFLLTLLSRPLLMLGVTTAATAGVVRGAWRRSNRAKQSSDEATARRHPLRRIIGPHKRKFALAAVLSGLSQLGEMALFALSPSIVLLVAKGGSSTLARYGVAGVGSQLGLLVGAAGTACLAMAAFGYGATVAWRQLAQTIEDDWRTRTYEHVQRVAPADLENERISRVNTVLSEDISQISTFVASNMNDVVQMVTSLGLLIPAFLLLAPQIAWVAFAPVPLVAWLSFRFHERAVASHAASDERRSRLNGRITENLHAHTTIKSAVTEQHEIVRITELNRECSEANRVSDRSAAVPPQILRLAGGSALVGTVLLGGTAVLRGTLSTAAFGPLIEMPGIAMLKLSRLGSTTDQYQRTVTALDRVERLHRLPLEPVSGGRPLPGRQVKGEIELRNVTFAYPGRPPALSDTSLAIPPGRTTGIVGTSGAGKTTVAKLLMRFHHPDQGRVLLDGADVRTLALPDLRRAIGYVTQEPFLFDATIAENIRYGTFDATDEQLVTAARTAGADAFIDSLPDGYQTRVGERGAALSGGQKQRIALARTILRDPPVIILDEATSAVDNETEAIIQQALQVFGTDRTMVVIAHRLSTVQKADQIYVMGPGGLVAEQGTHEELVNRGGTYTTLWQLQAGRPALA</sequence>
<reference evidence="15 16" key="1">
    <citation type="submission" date="2017-06" db="EMBL/GenBank/DDBJ databases">
        <title>Complete Genome Sequence of Streptomyces hawaiiensis NRRL 15010 and insights into acyldepsipeptides biosynthesis.</title>
        <authorList>
            <person name="Mariita R.M."/>
            <person name="Sello J.K."/>
        </authorList>
    </citation>
    <scope>NUCLEOTIDE SEQUENCE [LARGE SCALE GENOMIC DNA]</scope>
    <source>
        <strain evidence="15 16">ATCC 12236</strain>
    </source>
</reference>
<evidence type="ECO:0000259" key="13">
    <source>
        <dbReference type="PROSITE" id="PS50893"/>
    </source>
</evidence>
<dbReference type="Gene3D" id="1.20.1560.10">
    <property type="entry name" value="ABC transporter type 1, transmembrane domain"/>
    <property type="match status" value="1"/>
</dbReference>
<dbReference type="PROSITE" id="PS50893">
    <property type="entry name" value="ABC_TRANSPORTER_2"/>
    <property type="match status" value="1"/>
</dbReference>
<dbReference type="Gene3D" id="3.40.50.300">
    <property type="entry name" value="P-loop containing nucleotide triphosphate hydrolases"/>
    <property type="match status" value="1"/>
</dbReference>
<dbReference type="SMART" id="SM00382">
    <property type="entry name" value="AAA"/>
    <property type="match status" value="1"/>
</dbReference>
<keyword evidence="4" id="KW-0547">Nucleotide-binding</keyword>
<dbReference type="InterPro" id="IPR017871">
    <property type="entry name" value="ABC_transporter-like_CS"/>
</dbReference>
<dbReference type="InterPro" id="IPR027417">
    <property type="entry name" value="P-loop_NTPase"/>
</dbReference>
<dbReference type="Pfam" id="PF00664">
    <property type="entry name" value="ABC_membrane"/>
    <property type="match status" value="1"/>
</dbReference>
<name>A0A6G5R6M7_9ACTN</name>
<evidence type="ECO:0000256" key="11">
    <source>
        <dbReference type="SAM" id="MobiDB-lite"/>
    </source>
</evidence>
<dbReference type="GO" id="GO:0090374">
    <property type="term" value="P:oligopeptide export from mitochondrion"/>
    <property type="evidence" value="ECO:0007669"/>
    <property type="project" value="TreeGrafter"/>
</dbReference>
<dbReference type="KEGG" id="shaw:CEB94_01440"/>
<keyword evidence="3 12" id="KW-0812">Transmembrane</keyword>
<comment type="function">
    <text evidence="8">ABC transporter involved in fatty acid import. Transmembrane domains (TMD) form a pore in the membrane and the ATP-binding domain (NBD) is responsible for energy generation.</text>
</comment>
<feature type="region of interest" description="Disordered" evidence="11">
    <location>
        <begin position="1"/>
        <end position="20"/>
    </location>
</feature>
<keyword evidence="2" id="KW-0813">Transport</keyword>
<evidence type="ECO:0000259" key="14">
    <source>
        <dbReference type="PROSITE" id="PS50929"/>
    </source>
</evidence>
<dbReference type="GO" id="GO:0016887">
    <property type="term" value="F:ATP hydrolysis activity"/>
    <property type="evidence" value="ECO:0007669"/>
    <property type="project" value="InterPro"/>
</dbReference>
<organism evidence="15 16">
    <name type="scientific">Streptomyces hawaiiensis</name>
    <dbReference type="NCBI Taxonomy" id="67305"/>
    <lineage>
        <taxon>Bacteria</taxon>
        <taxon>Bacillati</taxon>
        <taxon>Actinomycetota</taxon>
        <taxon>Actinomycetes</taxon>
        <taxon>Kitasatosporales</taxon>
        <taxon>Streptomycetaceae</taxon>
        <taxon>Streptomyces</taxon>
    </lineage>
</organism>
<evidence type="ECO:0000256" key="7">
    <source>
        <dbReference type="ARBA" id="ARBA00023136"/>
    </source>
</evidence>
<evidence type="ECO:0000313" key="15">
    <source>
        <dbReference type="EMBL" id="QCD53695.1"/>
    </source>
</evidence>
<keyword evidence="5" id="KW-0067">ATP-binding</keyword>
<keyword evidence="16" id="KW-1185">Reference proteome</keyword>
<feature type="domain" description="ABC transmembrane type-1" evidence="14">
    <location>
        <begin position="208"/>
        <end position="501"/>
    </location>
</feature>
<feature type="transmembrane region" description="Helical" evidence="12">
    <location>
        <begin position="255"/>
        <end position="276"/>
    </location>
</feature>
<evidence type="ECO:0000256" key="2">
    <source>
        <dbReference type="ARBA" id="ARBA00022448"/>
    </source>
</evidence>
<dbReference type="PROSITE" id="PS00211">
    <property type="entry name" value="ABC_TRANSPORTER_1"/>
    <property type="match status" value="1"/>
</dbReference>
<feature type="domain" description="ABC transporter" evidence="13">
    <location>
        <begin position="535"/>
        <end position="770"/>
    </location>
</feature>
<evidence type="ECO:0000256" key="10">
    <source>
        <dbReference type="ARBA" id="ARBA00071747"/>
    </source>
</evidence>
<evidence type="ECO:0000256" key="9">
    <source>
        <dbReference type="ARBA" id="ARBA00061644"/>
    </source>
</evidence>
<dbReference type="FunFam" id="3.40.50.300:FF:000287">
    <property type="entry name" value="Multidrug ABC transporter ATP-binding protein"/>
    <property type="match status" value="1"/>
</dbReference>
<dbReference type="InterPro" id="IPR039421">
    <property type="entry name" value="Type_1_exporter"/>
</dbReference>
<evidence type="ECO:0000256" key="12">
    <source>
        <dbReference type="SAM" id="Phobius"/>
    </source>
</evidence>
<feature type="transmembrane region" description="Helical" evidence="12">
    <location>
        <begin position="157"/>
        <end position="176"/>
    </location>
</feature>
<evidence type="ECO:0000256" key="3">
    <source>
        <dbReference type="ARBA" id="ARBA00022692"/>
    </source>
</evidence>
<dbReference type="InterPro" id="IPR003439">
    <property type="entry name" value="ABC_transporter-like_ATP-bd"/>
</dbReference>
<gene>
    <name evidence="15" type="ORF">CEB94_01440</name>
</gene>
<feature type="compositionally biased region" description="Pro residues" evidence="11">
    <location>
        <begin position="1"/>
        <end position="10"/>
    </location>
</feature>
<proteinExistence type="inferred from homology"/>
<dbReference type="PROSITE" id="PS50929">
    <property type="entry name" value="ABC_TM1F"/>
    <property type="match status" value="1"/>
</dbReference>
<dbReference type="GO" id="GO:0015421">
    <property type="term" value="F:ABC-type oligopeptide transporter activity"/>
    <property type="evidence" value="ECO:0007669"/>
    <property type="project" value="TreeGrafter"/>
</dbReference>
<keyword evidence="6 12" id="KW-1133">Transmembrane helix</keyword>